<name>H5TQV9_GORO1</name>
<evidence type="ECO:0000313" key="2">
    <source>
        <dbReference type="Proteomes" id="UP000005038"/>
    </source>
</evidence>
<sequence length="146" mass="14767">MFVGVDGTAGETLFVGVDGTAGETLFVGVDGTAGETLFVGVDGTAGETLFVGVDGTAGETLFVGVDGTAGETVPVPLDGWDDPPLVDEDALYGAVAACVEPPWPTISAPAMTAMTRARPATIPTTSFRRRMGFVGATVPAVVLMRS</sequence>
<dbReference type="RefSeq" id="WP_007240069.1">
    <property type="nucleotide sequence ID" value="NZ_BAFB01000187.1"/>
</dbReference>
<proteinExistence type="predicted"/>
<gene>
    <name evidence="1" type="ORF">GOOTI_187_00020</name>
</gene>
<evidence type="ECO:0000313" key="1">
    <source>
        <dbReference type="EMBL" id="GAB35867.1"/>
    </source>
</evidence>
<dbReference type="STRING" id="1108044.GOOTI_187_00020"/>
<protein>
    <submittedName>
        <fullName evidence="1">Uncharacterized protein</fullName>
    </submittedName>
</protein>
<comment type="caution">
    <text evidence="1">The sequence shown here is derived from an EMBL/GenBank/DDBJ whole genome shotgun (WGS) entry which is preliminary data.</text>
</comment>
<organism evidence="1 2">
    <name type="scientific">Gordonia otitidis (strain DSM 44809 / CCUG 52243 / JCM 12355 / NBRC 100426 / IFM 10032)</name>
    <dbReference type="NCBI Taxonomy" id="1108044"/>
    <lineage>
        <taxon>Bacteria</taxon>
        <taxon>Bacillati</taxon>
        <taxon>Actinomycetota</taxon>
        <taxon>Actinomycetes</taxon>
        <taxon>Mycobacteriales</taxon>
        <taxon>Gordoniaceae</taxon>
        <taxon>Gordonia</taxon>
    </lineage>
</organism>
<reference evidence="1" key="1">
    <citation type="submission" date="2012-02" db="EMBL/GenBank/DDBJ databases">
        <title>Whole genome shotgun sequence of Gordonia otitidis NBRC 100426.</title>
        <authorList>
            <person name="Yoshida I."/>
            <person name="Hosoyama A."/>
            <person name="Tsuchikane K."/>
            <person name="Katsumata H."/>
            <person name="Yamazaki S."/>
            <person name="Fujita N."/>
        </authorList>
    </citation>
    <scope>NUCLEOTIDE SEQUENCE [LARGE SCALE GENOMIC DNA]</scope>
    <source>
        <strain evidence="1">NBRC 100426</strain>
    </source>
</reference>
<dbReference type="Proteomes" id="UP000005038">
    <property type="component" value="Unassembled WGS sequence"/>
</dbReference>
<dbReference type="AlphaFoldDB" id="H5TQV9"/>
<accession>H5TQV9</accession>
<dbReference type="EMBL" id="BAFB01000187">
    <property type="protein sequence ID" value="GAB35867.1"/>
    <property type="molecule type" value="Genomic_DNA"/>
</dbReference>
<keyword evidence="2" id="KW-1185">Reference proteome</keyword>